<dbReference type="EMBL" id="CP036316">
    <property type="protein sequence ID" value="QDT64039.1"/>
    <property type="molecule type" value="Genomic_DNA"/>
</dbReference>
<gene>
    <name evidence="1" type="ORF">V22_12690</name>
</gene>
<evidence type="ECO:0008006" key="3">
    <source>
        <dbReference type="Google" id="ProtNLM"/>
    </source>
</evidence>
<dbReference type="KEGG" id="chya:V22_12690"/>
<dbReference type="AlphaFoldDB" id="A0A517T6P2"/>
<protein>
    <recommendedName>
        <fullName evidence="3">RnfC Barrel sandwich hybrid domain-containing protein</fullName>
    </recommendedName>
</protein>
<sequence length="375" mass="39197">MGQAYTPGLKVSPRMHLRLQRLLPLKGDVLVKPGDHVTATDVVARTLMPGDVVPVNLANALSIPPSEVPECVKVKVGDTVEVGQPLARSKGIFGLFQSEYRSKSAGTVESVSEVTGQMILRGAPLTVEVRAFITGEVVHVIAEEGVAIEAEVTLIQGIFGVGGEAYGNVVCACDAPEQELTPERITEEMKGCVIVGGGRMTGAAVDRALEVGAAAVVSGGMDDADLKEILGYDLGVAVTGSEKLGLTLIITEGFGEIAMAERSFGLFRDSEGRPAAVDGTTQIRAGVMRPQVVIPVGEANPAEPVKPLIAAGGLEVGTPVRIIRDPDFGKLGKVADLPTEPTVLDSGSKARVLIVELDSGEQRTVPRANVELIEQ</sequence>
<accession>A0A517T6P2</accession>
<keyword evidence="2" id="KW-1185">Reference proteome</keyword>
<dbReference type="OrthoDB" id="211613at2"/>
<evidence type="ECO:0000313" key="2">
    <source>
        <dbReference type="Proteomes" id="UP000319976"/>
    </source>
</evidence>
<name>A0A517T6P2_9PLAN</name>
<proteinExistence type="predicted"/>
<dbReference type="RefSeq" id="WP_145260871.1">
    <property type="nucleotide sequence ID" value="NZ_CP036316.1"/>
</dbReference>
<evidence type="ECO:0000313" key="1">
    <source>
        <dbReference type="EMBL" id="QDT64039.1"/>
    </source>
</evidence>
<dbReference type="Proteomes" id="UP000319976">
    <property type="component" value="Chromosome"/>
</dbReference>
<organism evidence="1 2">
    <name type="scientific">Calycomorphotria hydatis</name>
    <dbReference type="NCBI Taxonomy" id="2528027"/>
    <lineage>
        <taxon>Bacteria</taxon>
        <taxon>Pseudomonadati</taxon>
        <taxon>Planctomycetota</taxon>
        <taxon>Planctomycetia</taxon>
        <taxon>Planctomycetales</taxon>
        <taxon>Planctomycetaceae</taxon>
        <taxon>Calycomorphotria</taxon>
    </lineage>
</organism>
<reference evidence="1 2" key="1">
    <citation type="submission" date="2019-02" db="EMBL/GenBank/DDBJ databases">
        <title>Deep-cultivation of Planctomycetes and their phenomic and genomic characterization uncovers novel biology.</title>
        <authorList>
            <person name="Wiegand S."/>
            <person name="Jogler M."/>
            <person name="Boedeker C."/>
            <person name="Pinto D."/>
            <person name="Vollmers J."/>
            <person name="Rivas-Marin E."/>
            <person name="Kohn T."/>
            <person name="Peeters S.H."/>
            <person name="Heuer A."/>
            <person name="Rast P."/>
            <person name="Oberbeckmann S."/>
            <person name="Bunk B."/>
            <person name="Jeske O."/>
            <person name="Meyerdierks A."/>
            <person name="Storesund J.E."/>
            <person name="Kallscheuer N."/>
            <person name="Luecker S."/>
            <person name="Lage O.M."/>
            <person name="Pohl T."/>
            <person name="Merkel B.J."/>
            <person name="Hornburger P."/>
            <person name="Mueller R.-W."/>
            <person name="Bruemmer F."/>
            <person name="Labrenz M."/>
            <person name="Spormann A.M."/>
            <person name="Op den Camp H."/>
            <person name="Overmann J."/>
            <person name="Amann R."/>
            <person name="Jetten M.S.M."/>
            <person name="Mascher T."/>
            <person name="Medema M.H."/>
            <person name="Devos D.P."/>
            <person name="Kaster A.-K."/>
            <person name="Ovreas L."/>
            <person name="Rohde M."/>
            <person name="Galperin M.Y."/>
            <person name="Jogler C."/>
        </authorList>
    </citation>
    <scope>NUCLEOTIDE SEQUENCE [LARGE SCALE GENOMIC DNA]</scope>
    <source>
        <strain evidence="1 2">V22</strain>
    </source>
</reference>